<feature type="transmembrane region" description="Helical" evidence="10">
    <location>
        <begin position="40"/>
        <end position="60"/>
    </location>
</feature>
<dbReference type="EMBL" id="CP035810">
    <property type="protein sequence ID" value="QIN29209.1"/>
    <property type="molecule type" value="Genomic_DNA"/>
</dbReference>
<keyword evidence="2 10" id="KW-1003">Cell membrane</keyword>
<feature type="transmembrane region" description="Helical" evidence="10">
    <location>
        <begin position="159"/>
        <end position="183"/>
    </location>
</feature>
<organism evidence="11 12">
    <name type="scientific">Brevibacterium luteolum</name>
    <dbReference type="NCBI Taxonomy" id="199591"/>
    <lineage>
        <taxon>Bacteria</taxon>
        <taxon>Bacillati</taxon>
        <taxon>Actinomycetota</taxon>
        <taxon>Actinomycetes</taxon>
        <taxon>Micrococcales</taxon>
        <taxon>Brevibacteriaceae</taxon>
        <taxon>Brevibacterium</taxon>
    </lineage>
</organism>
<dbReference type="KEGG" id="blut:EW640_07935"/>
<evidence type="ECO:0000313" key="12">
    <source>
        <dbReference type="Proteomes" id="UP000501518"/>
    </source>
</evidence>
<keyword evidence="3 10" id="KW-0812">Transmembrane</keyword>
<evidence type="ECO:0000256" key="10">
    <source>
        <dbReference type="RuleBase" id="RU004340"/>
    </source>
</evidence>
<keyword evidence="6" id="KW-0407">Ion channel</keyword>
<dbReference type="Proteomes" id="UP000501518">
    <property type="component" value="Chromosome"/>
</dbReference>
<keyword evidence="5 10" id="KW-0472">Membrane</keyword>
<dbReference type="GO" id="GO:0005886">
    <property type="term" value="C:plasma membrane"/>
    <property type="evidence" value="ECO:0007669"/>
    <property type="project" value="UniProtKB-SubCell"/>
</dbReference>
<keyword evidence="6" id="KW-0813">Transport</keyword>
<keyword evidence="6" id="KW-0406">Ion transport</keyword>
<comment type="function">
    <text evidence="9">Fluoride-specific ion channel. Important for reducing fluoride concentration in the cell, thus reducing its toxicity.</text>
</comment>
<reference evidence="11 12" key="1">
    <citation type="submission" date="2019-02" db="EMBL/GenBank/DDBJ databases">
        <title>Complete Genome Sequence and Methylome Analysis of Brevibacterium luteolum NEB1784.</title>
        <authorList>
            <person name="Fomenkov A."/>
            <person name="Roberts R.J."/>
        </authorList>
    </citation>
    <scope>NUCLEOTIDE SEQUENCE [LARGE SCALE GENOMIC DNA]</scope>
    <source>
        <strain evidence="11 12">NEB1784</strain>
    </source>
</reference>
<evidence type="ECO:0000256" key="7">
    <source>
        <dbReference type="ARBA" id="ARBA00035120"/>
    </source>
</evidence>
<evidence type="ECO:0000256" key="4">
    <source>
        <dbReference type="ARBA" id="ARBA00022989"/>
    </source>
</evidence>
<sequence length="190" mass="19178">MRCGARNTACALGYSETVAAPVPAQLSRRRPDVSAPAPELTWRLLVAVFIGTALGSLMRWGAGELLLLSGIGGAALAATTAVNLLGSFCLGALLEILKRRHAQTPAARLRLLQRGLGTGLLGGFTTYSAFAFATMAPALAALLGGRLATVPEAAVSLSWALSGVLVTIVGGAAAAACGIGLAVRLSGGRR</sequence>
<comment type="subcellular location">
    <subcellularLocation>
        <location evidence="1">Cell membrane</location>
        <topology evidence="1">Multi-pass membrane protein</topology>
    </subcellularLocation>
</comment>
<dbReference type="AlphaFoldDB" id="A0A6G8KWN9"/>
<protein>
    <recommendedName>
        <fullName evidence="10">Fluoride-specific ion channel</fullName>
    </recommendedName>
</protein>
<feature type="transmembrane region" description="Helical" evidence="10">
    <location>
        <begin position="66"/>
        <end position="94"/>
    </location>
</feature>
<dbReference type="Pfam" id="PF02537">
    <property type="entry name" value="CRCB"/>
    <property type="match status" value="1"/>
</dbReference>
<evidence type="ECO:0000313" key="11">
    <source>
        <dbReference type="EMBL" id="QIN29209.1"/>
    </source>
</evidence>
<evidence type="ECO:0000256" key="9">
    <source>
        <dbReference type="ARBA" id="ARBA00049940"/>
    </source>
</evidence>
<feature type="transmembrane region" description="Helical" evidence="10">
    <location>
        <begin position="115"/>
        <end position="139"/>
    </location>
</feature>
<evidence type="ECO:0000256" key="5">
    <source>
        <dbReference type="ARBA" id="ARBA00023136"/>
    </source>
</evidence>
<evidence type="ECO:0000256" key="3">
    <source>
        <dbReference type="ARBA" id="ARBA00022692"/>
    </source>
</evidence>
<evidence type="ECO:0000256" key="8">
    <source>
        <dbReference type="ARBA" id="ARBA00035585"/>
    </source>
</evidence>
<evidence type="ECO:0000256" key="2">
    <source>
        <dbReference type="ARBA" id="ARBA00022475"/>
    </source>
</evidence>
<name>A0A6G8KWN9_9MICO</name>
<accession>A0A6G8KWN9</accession>
<evidence type="ECO:0000256" key="6">
    <source>
        <dbReference type="ARBA" id="ARBA00023303"/>
    </source>
</evidence>
<evidence type="ECO:0000256" key="1">
    <source>
        <dbReference type="ARBA" id="ARBA00004651"/>
    </source>
</evidence>
<keyword evidence="4 10" id="KW-1133">Transmembrane helix</keyword>
<comment type="catalytic activity">
    <reaction evidence="8">
        <text>fluoride(in) = fluoride(out)</text>
        <dbReference type="Rhea" id="RHEA:76159"/>
        <dbReference type="ChEBI" id="CHEBI:17051"/>
    </reaction>
    <physiologicalReaction direction="left-to-right" evidence="8">
        <dbReference type="Rhea" id="RHEA:76160"/>
    </physiologicalReaction>
</comment>
<comment type="similarity">
    <text evidence="7 10">Belongs to the fluoride channel Fluc/FEX (TC 1.A.43) family.</text>
</comment>
<gene>
    <name evidence="11" type="ORF">EW640_07935</name>
</gene>
<proteinExistence type="inferred from homology"/>
<dbReference type="GO" id="GO:0034220">
    <property type="term" value="P:monoatomic ion transmembrane transport"/>
    <property type="evidence" value="ECO:0007669"/>
    <property type="project" value="UniProtKB-KW"/>
</dbReference>
<dbReference type="InterPro" id="IPR003691">
    <property type="entry name" value="FluC"/>
</dbReference>